<name>A0A9P6KEL4_9FUNG</name>
<evidence type="ECO:0008006" key="3">
    <source>
        <dbReference type="Google" id="ProtNLM"/>
    </source>
</evidence>
<gene>
    <name evidence="1" type="ORF">BGW38_000946</name>
</gene>
<dbReference type="SUPFAM" id="SSF52047">
    <property type="entry name" value="RNI-like"/>
    <property type="match status" value="1"/>
</dbReference>
<keyword evidence="2" id="KW-1185">Reference proteome</keyword>
<organism evidence="1 2">
    <name type="scientific">Lunasporangiospora selenospora</name>
    <dbReference type="NCBI Taxonomy" id="979761"/>
    <lineage>
        <taxon>Eukaryota</taxon>
        <taxon>Fungi</taxon>
        <taxon>Fungi incertae sedis</taxon>
        <taxon>Mucoromycota</taxon>
        <taxon>Mortierellomycotina</taxon>
        <taxon>Mortierellomycetes</taxon>
        <taxon>Mortierellales</taxon>
        <taxon>Mortierellaceae</taxon>
        <taxon>Lunasporangiospora</taxon>
    </lineage>
</organism>
<dbReference type="AlphaFoldDB" id="A0A9P6KEL4"/>
<proteinExistence type="predicted"/>
<comment type="caution">
    <text evidence="1">The sequence shown here is derived from an EMBL/GenBank/DDBJ whole genome shotgun (WGS) entry which is preliminary data.</text>
</comment>
<reference evidence="1" key="1">
    <citation type="journal article" date="2020" name="Fungal Divers.">
        <title>Resolving the Mortierellaceae phylogeny through synthesis of multi-gene phylogenetics and phylogenomics.</title>
        <authorList>
            <person name="Vandepol N."/>
            <person name="Liber J."/>
            <person name="Desiro A."/>
            <person name="Na H."/>
            <person name="Kennedy M."/>
            <person name="Barry K."/>
            <person name="Grigoriev I.V."/>
            <person name="Miller A.N."/>
            <person name="O'Donnell K."/>
            <person name="Stajich J.E."/>
            <person name="Bonito G."/>
        </authorList>
    </citation>
    <scope>NUCLEOTIDE SEQUENCE</scope>
    <source>
        <strain evidence="1">KOD1015</strain>
    </source>
</reference>
<dbReference type="Gene3D" id="3.80.10.10">
    <property type="entry name" value="Ribonuclease Inhibitor"/>
    <property type="match status" value="1"/>
</dbReference>
<accession>A0A9P6KEL4</accession>
<dbReference type="Proteomes" id="UP000780801">
    <property type="component" value="Unassembled WGS sequence"/>
</dbReference>
<dbReference type="EMBL" id="JAABOA010001287">
    <property type="protein sequence ID" value="KAF9581875.1"/>
    <property type="molecule type" value="Genomic_DNA"/>
</dbReference>
<protein>
    <recommendedName>
        <fullName evidence="3">F-box domain-containing protein</fullName>
    </recommendedName>
</protein>
<evidence type="ECO:0000313" key="2">
    <source>
        <dbReference type="Proteomes" id="UP000780801"/>
    </source>
</evidence>
<sequence length="432" mass="49966">MEDYKDQGRFDPPTLKLIRSNASTLREIHRLGPIIKRTLPIEIMEAMADCSRLSTLKLMFTTLPPEPALLNSVTLLFSRLKVLSLTVVVFPEKFSWPENVCLPLLEQLRVTCPDDTLTYAIPMACHSPNLKVLEIESTVQLSLDCVIGQVLPSCRQLEVLRIAHINWDTVGRHELVDAVLSRQSRQSGTNSPPPFKWVDLPKGGNEHYCNEAKIYFNYIEQRGVFAMLGAIDLRFCTWVTSLYVQKLLCSCVNLRAIQAEEIYAQDVEHSPPWVCHQLEYFKMWIHFAERGTGDAAAVDSTAVSQDPTHAIFNRLAQFRRLCVLDTSHRWGSWKYRPADEIGMCYRLGRGLELLEPLKRIHYIGFCELLPEPREEDIMFMFKNWPNLRSIRGKIHVEKEEDRERVNRLTKRFEVDRSITSHDNPFNYIISLY</sequence>
<dbReference type="OrthoDB" id="3241014at2759"/>
<evidence type="ECO:0000313" key="1">
    <source>
        <dbReference type="EMBL" id="KAF9581875.1"/>
    </source>
</evidence>
<dbReference type="InterPro" id="IPR032675">
    <property type="entry name" value="LRR_dom_sf"/>
</dbReference>